<dbReference type="PANTHER" id="PTHR30636">
    <property type="entry name" value="UPF0701 PROTEIN YICC"/>
    <property type="match status" value="1"/>
</dbReference>
<evidence type="ECO:0000313" key="8">
    <source>
        <dbReference type="EMBL" id="OYD06406.1"/>
    </source>
</evidence>
<dbReference type="InterPro" id="IPR013527">
    <property type="entry name" value="YicC-like_N"/>
</dbReference>
<dbReference type="Proteomes" id="UP000215459">
    <property type="component" value="Unassembled WGS sequence"/>
</dbReference>
<comment type="caution">
    <text evidence="8">The sequence shown here is derived from an EMBL/GenBank/DDBJ whole genome shotgun (WGS) entry which is preliminary data.</text>
</comment>
<gene>
    <name evidence="8" type="ORF">CHM34_16050</name>
</gene>
<keyword evidence="4" id="KW-0378">Hydrolase</keyword>
<proteinExistence type="inferred from homology"/>
<dbReference type="InterPro" id="IPR013551">
    <property type="entry name" value="YicC-like_C"/>
</dbReference>
<accession>A0A235B258</accession>
<dbReference type="GO" id="GO:0016787">
    <property type="term" value="F:hydrolase activity"/>
    <property type="evidence" value="ECO:0007669"/>
    <property type="project" value="UniProtKB-KW"/>
</dbReference>
<comment type="similarity">
    <text evidence="5">Belongs to the YicC/YloC family.</text>
</comment>
<evidence type="ECO:0000259" key="6">
    <source>
        <dbReference type="Pfam" id="PF03755"/>
    </source>
</evidence>
<sequence length="297" mass="34023">MKEKQTIQSMTGYGQGESSMDGVRFAVEIRSVNHRYLEVMVRLPSGWTSLEESVKKTVRSHFRRGRVDVFITVEGGGNTRRRAVVDREVAGSIVQAAQQLKKEYQLEGSISIGDLLRLPEVLKVEDPKWDPEEIRDPLLRALEQACCSLKKMRLREGETLAADLTRRAESLSGYVEAIRERAPLVAETHREKLRQRLEEFLEQTEVNEDRLLAEAALFAERADIQEELTRIDSHIGQLREALHQDEPVGRRLDFLLQEMNREVNTIGSKANDATITNRVVDCKSELEKMREQVQNIE</sequence>
<dbReference type="GO" id="GO:0004521">
    <property type="term" value="F:RNA endonuclease activity"/>
    <property type="evidence" value="ECO:0007669"/>
    <property type="project" value="InterPro"/>
</dbReference>
<dbReference type="EMBL" id="NOWF01000012">
    <property type="protein sequence ID" value="OYD06406.1"/>
    <property type="molecule type" value="Genomic_DNA"/>
</dbReference>
<keyword evidence="9" id="KW-1185">Reference proteome</keyword>
<evidence type="ECO:0000256" key="2">
    <source>
        <dbReference type="ARBA" id="ARBA00022722"/>
    </source>
</evidence>
<keyword evidence="3" id="KW-0255">Endonuclease</keyword>
<comment type="cofactor">
    <cofactor evidence="1">
        <name>a divalent metal cation</name>
        <dbReference type="ChEBI" id="CHEBI:60240"/>
    </cofactor>
</comment>
<dbReference type="PANTHER" id="PTHR30636:SF3">
    <property type="entry name" value="UPF0701 PROTEIN YICC"/>
    <property type="match status" value="1"/>
</dbReference>
<dbReference type="OrthoDB" id="9771229at2"/>
<dbReference type="Pfam" id="PF08340">
    <property type="entry name" value="YicC-like_C"/>
    <property type="match status" value="1"/>
</dbReference>
<dbReference type="AlphaFoldDB" id="A0A235B258"/>
<evidence type="ECO:0000256" key="5">
    <source>
        <dbReference type="ARBA" id="ARBA00035648"/>
    </source>
</evidence>
<evidence type="ECO:0000313" key="9">
    <source>
        <dbReference type="Proteomes" id="UP000215459"/>
    </source>
</evidence>
<organism evidence="8 9">
    <name type="scientific">Paludifilum halophilum</name>
    <dbReference type="NCBI Taxonomy" id="1642702"/>
    <lineage>
        <taxon>Bacteria</taxon>
        <taxon>Bacillati</taxon>
        <taxon>Bacillota</taxon>
        <taxon>Bacilli</taxon>
        <taxon>Bacillales</taxon>
        <taxon>Thermoactinomycetaceae</taxon>
        <taxon>Paludifilum</taxon>
    </lineage>
</organism>
<protein>
    <submittedName>
        <fullName evidence="8">YicC family protein</fullName>
    </submittedName>
</protein>
<name>A0A235B258_9BACL</name>
<dbReference type="InterPro" id="IPR005229">
    <property type="entry name" value="YicC/YloC-like"/>
</dbReference>
<reference evidence="8 9" key="1">
    <citation type="submission" date="2017-07" db="EMBL/GenBank/DDBJ databases">
        <title>The genome sequence of Paludifilum halophilum highlights mechanisms for microbial adaptation to high salt environemnts.</title>
        <authorList>
            <person name="Belbahri L."/>
        </authorList>
    </citation>
    <scope>NUCLEOTIDE SEQUENCE [LARGE SCALE GENOMIC DNA]</scope>
    <source>
        <strain evidence="8 9">DSM 102817</strain>
    </source>
</reference>
<evidence type="ECO:0000256" key="3">
    <source>
        <dbReference type="ARBA" id="ARBA00022759"/>
    </source>
</evidence>
<feature type="domain" description="Endoribonuclease YicC-like C-terminal" evidence="7">
    <location>
        <begin position="178"/>
        <end position="297"/>
    </location>
</feature>
<dbReference type="NCBIfam" id="TIGR00255">
    <property type="entry name" value="YicC/YloC family endoribonuclease"/>
    <property type="match status" value="1"/>
</dbReference>
<evidence type="ECO:0000256" key="4">
    <source>
        <dbReference type="ARBA" id="ARBA00022801"/>
    </source>
</evidence>
<evidence type="ECO:0000256" key="1">
    <source>
        <dbReference type="ARBA" id="ARBA00001968"/>
    </source>
</evidence>
<evidence type="ECO:0000259" key="7">
    <source>
        <dbReference type="Pfam" id="PF08340"/>
    </source>
</evidence>
<feature type="domain" description="Endoribonuclease YicC-like N-terminal" evidence="6">
    <location>
        <begin position="7"/>
        <end position="161"/>
    </location>
</feature>
<keyword evidence="2" id="KW-0540">Nuclease</keyword>
<dbReference type="Pfam" id="PF03755">
    <property type="entry name" value="YicC-like_N"/>
    <property type="match status" value="1"/>
</dbReference>